<evidence type="ECO:0000313" key="3">
    <source>
        <dbReference type="EMBL" id="TDT87967.1"/>
    </source>
</evidence>
<dbReference type="EMBL" id="CP014206">
    <property type="protein sequence ID" value="AMK10256.1"/>
    <property type="molecule type" value="Genomic_DNA"/>
</dbReference>
<organism evidence="3 5">
    <name type="scientific">Pseudodesulfovibrio indicus</name>
    <dbReference type="NCBI Taxonomy" id="1716143"/>
    <lineage>
        <taxon>Bacteria</taxon>
        <taxon>Pseudomonadati</taxon>
        <taxon>Thermodesulfobacteriota</taxon>
        <taxon>Desulfovibrionia</taxon>
        <taxon>Desulfovibrionales</taxon>
        <taxon>Desulfovibrionaceae</taxon>
    </lineage>
</organism>
<keyword evidence="4" id="KW-1185">Reference proteome</keyword>
<keyword evidence="1" id="KW-0175">Coiled coil</keyword>
<feature type="coiled-coil region" evidence="1">
    <location>
        <begin position="13"/>
        <end position="84"/>
    </location>
</feature>
<accession>A0A126QKD4</accession>
<dbReference type="OrthoDB" id="5457292at2"/>
<dbReference type="AlphaFoldDB" id="A0A126QKD4"/>
<sequence length="106" mass="12112">MNNNPNQTGTSRDSQVEQELNELRRQYGQLRDRKVRAEEAVAQLTQQLETLKKQAEAEYGTSDLAELQQLLEEKRQKNEAVVTSYREHIQQIQADLAGVENAVEGD</sequence>
<evidence type="ECO:0000313" key="2">
    <source>
        <dbReference type="EMBL" id="AMK10256.1"/>
    </source>
</evidence>
<dbReference type="EMBL" id="SOBK01000007">
    <property type="protein sequence ID" value="TDT87967.1"/>
    <property type="molecule type" value="Genomic_DNA"/>
</dbReference>
<reference evidence="3 5" key="2">
    <citation type="submission" date="2019-03" db="EMBL/GenBank/DDBJ databases">
        <title>Genomic Encyclopedia of Type Strains, Phase IV (KMG-IV): sequencing the most valuable type-strain genomes for metagenomic binning, comparative biology and taxonomic classification.</title>
        <authorList>
            <person name="Goeker M."/>
        </authorList>
    </citation>
    <scope>NUCLEOTIDE SEQUENCE [LARGE SCALE GENOMIC DNA]</scope>
    <source>
        <strain evidence="3 5">DSM 101483</strain>
    </source>
</reference>
<dbReference type="KEGG" id="dej:AWY79_03545"/>
<proteinExistence type="predicted"/>
<evidence type="ECO:0000313" key="4">
    <source>
        <dbReference type="Proteomes" id="UP000055611"/>
    </source>
</evidence>
<evidence type="ECO:0000256" key="1">
    <source>
        <dbReference type="SAM" id="Coils"/>
    </source>
</evidence>
<reference evidence="2 4" key="1">
    <citation type="journal article" date="2016" name="Front. Microbiol.">
        <title>Genome Sequence of the Piezophilic, Mesophilic Sulfate-Reducing Bacterium Desulfovibrio indicus J2T.</title>
        <authorList>
            <person name="Cao J."/>
            <person name="Maignien L."/>
            <person name="Shao Z."/>
            <person name="Alain K."/>
            <person name="Jebbar M."/>
        </authorList>
    </citation>
    <scope>NUCLEOTIDE SEQUENCE [LARGE SCALE GENOMIC DNA]</scope>
    <source>
        <strain evidence="2 4">J2</strain>
    </source>
</reference>
<dbReference type="Proteomes" id="UP000055611">
    <property type="component" value="Chromosome"/>
</dbReference>
<protein>
    <submittedName>
        <fullName evidence="3">Uncharacterized protein</fullName>
    </submittedName>
</protein>
<gene>
    <name evidence="2" type="ORF">AWY79_03545</name>
    <name evidence="3" type="ORF">EDC59_107164</name>
</gene>
<name>A0A126QKD4_9BACT</name>
<evidence type="ECO:0000313" key="5">
    <source>
        <dbReference type="Proteomes" id="UP000295506"/>
    </source>
</evidence>
<dbReference type="Proteomes" id="UP000295506">
    <property type="component" value="Unassembled WGS sequence"/>
</dbReference>